<sequence length="75" mass="8705">MYRSITKSARTHPAAVGIELEILLKIKITKDYVRNKIEPQLHLKADNNKIPMRQFLFTNFCSNVCLQSCNILNKE</sequence>
<accession>A0A0V1DQJ1</accession>
<evidence type="ECO:0000313" key="2">
    <source>
        <dbReference type="Proteomes" id="UP000054632"/>
    </source>
</evidence>
<reference evidence="1 2" key="1">
    <citation type="submission" date="2015-01" db="EMBL/GenBank/DDBJ databases">
        <title>Evolution of Trichinella species and genotypes.</title>
        <authorList>
            <person name="Korhonen P.K."/>
            <person name="Edoardo P."/>
            <person name="Giuseppe L.R."/>
            <person name="Gasser R.B."/>
        </authorList>
    </citation>
    <scope>NUCLEOTIDE SEQUENCE [LARGE SCALE GENOMIC DNA]</scope>
    <source>
        <strain evidence="1">ISS13</strain>
    </source>
</reference>
<organism evidence="1 2">
    <name type="scientific">Trichinella pseudospiralis</name>
    <name type="common">Parasitic roundworm</name>
    <dbReference type="NCBI Taxonomy" id="6337"/>
    <lineage>
        <taxon>Eukaryota</taxon>
        <taxon>Metazoa</taxon>
        <taxon>Ecdysozoa</taxon>
        <taxon>Nematoda</taxon>
        <taxon>Enoplea</taxon>
        <taxon>Dorylaimia</taxon>
        <taxon>Trichinellida</taxon>
        <taxon>Trichinellidae</taxon>
        <taxon>Trichinella</taxon>
    </lineage>
</organism>
<dbReference type="AlphaFoldDB" id="A0A0V1DQJ1"/>
<gene>
    <name evidence="1" type="ORF">T4A_10208</name>
</gene>
<proteinExistence type="predicted"/>
<comment type="caution">
    <text evidence="1">The sequence shown here is derived from an EMBL/GenBank/DDBJ whole genome shotgun (WGS) entry which is preliminary data.</text>
</comment>
<name>A0A0V1DQJ1_TRIPS</name>
<evidence type="ECO:0000313" key="1">
    <source>
        <dbReference type="EMBL" id="KRY63821.1"/>
    </source>
</evidence>
<protein>
    <submittedName>
        <fullName evidence="1">Uncharacterized protein</fullName>
    </submittedName>
</protein>
<dbReference type="Proteomes" id="UP000054632">
    <property type="component" value="Unassembled WGS sequence"/>
</dbReference>
<dbReference type="EMBL" id="JYDR01000850">
    <property type="protein sequence ID" value="KRY63821.1"/>
    <property type="molecule type" value="Genomic_DNA"/>
</dbReference>